<keyword evidence="2" id="KW-1015">Disulfide bond</keyword>
<dbReference type="InterPro" id="IPR026444">
    <property type="entry name" value="Secre_tail"/>
</dbReference>
<dbReference type="InterPro" id="IPR026919">
    <property type="entry name" value="ADGRV1"/>
</dbReference>
<keyword evidence="6" id="KW-1185">Reference proteome</keyword>
<dbReference type="Pfam" id="PF13385">
    <property type="entry name" value="Laminin_G_3"/>
    <property type="match status" value="1"/>
</dbReference>
<evidence type="ECO:0000256" key="1">
    <source>
        <dbReference type="ARBA" id="ARBA00022729"/>
    </source>
</evidence>
<comment type="caution">
    <text evidence="5">The sequence shown here is derived from an EMBL/GenBank/DDBJ whole genome shotgun (WGS) entry which is preliminary data.</text>
</comment>
<feature type="chain" id="PRO_5046871561" evidence="3">
    <location>
        <begin position="21"/>
        <end position="986"/>
    </location>
</feature>
<dbReference type="InterPro" id="IPR003961">
    <property type="entry name" value="FN3_dom"/>
</dbReference>
<dbReference type="SMART" id="SM00060">
    <property type="entry name" value="FN3"/>
    <property type="match status" value="3"/>
</dbReference>
<organism evidence="5 6">
    <name type="scientific">Adhaeribacter terreus</name>
    <dbReference type="NCBI Taxonomy" id="529703"/>
    <lineage>
        <taxon>Bacteria</taxon>
        <taxon>Pseudomonadati</taxon>
        <taxon>Bacteroidota</taxon>
        <taxon>Cytophagia</taxon>
        <taxon>Cytophagales</taxon>
        <taxon>Hymenobacteraceae</taxon>
        <taxon>Adhaeribacter</taxon>
    </lineage>
</organism>
<evidence type="ECO:0000259" key="4">
    <source>
        <dbReference type="PROSITE" id="PS50853"/>
    </source>
</evidence>
<feature type="signal peptide" evidence="3">
    <location>
        <begin position="1"/>
        <end position="20"/>
    </location>
</feature>
<protein>
    <submittedName>
        <fullName evidence="5">LamG-like jellyroll fold domain-containing protein</fullName>
    </submittedName>
</protein>
<dbReference type="Pfam" id="PF18962">
    <property type="entry name" value="Por_Secre_tail"/>
    <property type="match status" value="1"/>
</dbReference>
<dbReference type="CDD" id="cd00063">
    <property type="entry name" value="FN3"/>
    <property type="match status" value="3"/>
</dbReference>
<dbReference type="PANTHER" id="PTHR46682:SF1">
    <property type="entry name" value="ADHESION G-PROTEIN COUPLED RECEPTOR V1"/>
    <property type="match status" value="1"/>
</dbReference>
<accession>A0ABW0E8X0</accession>
<dbReference type="Pfam" id="PF25788">
    <property type="entry name" value="Ig_Rha78A_N"/>
    <property type="match status" value="1"/>
</dbReference>
<name>A0ABW0E8X0_9BACT</name>
<dbReference type="NCBIfam" id="TIGR04183">
    <property type="entry name" value="Por_Secre_tail"/>
    <property type="match status" value="1"/>
</dbReference>
<feature type="domain" description="Fibronectin type-III" evidence="4">
    <location>
        <begin position="388"/>
        <end position="479"/>
    </location>
</feature>
<dbReference type="Gene3D" id="2.60.40.10">
    <property type="entry name" value="Immunoglobulins"/>
    <property type="match status" value="3"/>
</dbReference>
<evidence type="ECO:0000256" key="2">
    <source>
        <dbReference type="ARBA" id="ARBA00023157"/>
    </source>
</evidence>
<dbReference type="Pfam" id="PF00041">
    <property type="entry name" value="fn3"/>
    <property type="match status" value="1"/>
</dbReference>
<dbReference type="InterPro" id="IPR013783">
    <property type="entry name" value="Ig-like_fold"/>
</dbReference>
<dbReference type="PANTHER" id="PTHR46682">
    <property type="entry name" value="ADHESION G-PROTEIN COUPLED RECEPTOR V1"/>
    <property type="match status" value="1"/>
</dbReference>
<gene>
    <name evidence="5" type="ORF">ACFPIB_02515</name>
</gene>
<dbReference type="InterPro" id="IPR006558">
    <property type="entry name" value="LamG-like"/>
</dbReference>
<proteinExistence type="predicted"/>
<feature type="domain" description="Fibronectin type-III" evidence="4">
    <location>
        <begin position="582"/>
        <end position="677"/>
    </location>
</feature>
<dbReference type="Proteomes" id="UP001596161">
    <property type="component" value="Unassembled WGS sequence"/>
</dbReference>
<dbReference type="SMART" id="SM00560">
    <property type="entry name" value="LamGL"/>
    <property type="match status" value="1"/>
</dbReference>
<dbReference type="SUPFAM" id="SSF49265">
    <property type="entry name" value="Fibronectin type III"/>
    <property type="match status" value="2"/>
</dbReference>
<dbReference type="PROSITE" id="PS50853">
    <property type="entry name" value="FN3"/>
    <property type="match status" value="3"/>
</dbReference>
<reference evidence="6" key="1">
    <citation type="journal article" date="2019" name="Int. J. Syst. Evol. Microbiol.">
        <title>The Global Catalogue of Microorganisms (GCM) 10K type strain sequencing project: providing services to taxonomists for standard genome sequencing and annotation.</title>
        <authorList>
            <consortium name="The Broad Institute Genomics Platform"/>
            <consortium name="The Broad Institute Genome Sequencing Center for Infectious Disease"/>
            <person name="Wu L."/>
            <person name="Ma J."/>
        </authorList>
    </citation>
    <scope>NUCLEOTIDE SEQUENCE [LARGE SCALE GENOMIC DNA]</scope>
    <source>
        <strain evidence="6">KACC 12602</strain>
    </source>
</reference>
<dbReference type="RefSeq" id="WP_378015843.1">
    <property type="nucleotide sequence ID" value="NZ_JBHSKT010000001.1"/>
</dbReference>
<evidence type="ECO:0000313" key="5">
    <source>
        <dbReference type="EMBL" id="MFC5269466.1"/>
    </source>
</evidence>
<keyword evidence="1 3" id="KW-0732">Signal</keyword>
<dbReference type="EMBL" id="JBHSKT010000001">
    <property type="protein sequence ID" value="MFC5269466.1"/>
    <property type="molecule type" value="Genomic_DNA"/>
</dbReference>
<dbReference type="InterPro" id="IPR013320">
    <property type="entry name" value="ConA-like_dom_sf"/>
</dbReference>
<dbReference type="Gene3D" id="2.60.120.200">
    <property type="match status" value="1"/>
</dbReference>
<evidence type="ECO:0000256" key="3">
    <source>
        <dbReference type="SAM" id="SignalP"/>
    </source>
</evidence>
<evidence type="ECO:0000313" key="6">
    <source>
        <dbReference type="Proteomes" id="UP001596161"/>
    </source>
</evidence>
<dbReference type="InterPro" id="IPR036116">
    <property type="entry name" value="FN3_sf"/>
</dbReference>
<feature type="domain" description="Fibronectin type-III" evidence="4">
    <location>
        <begin position="487"/>
        <end position="578"/>
    </location>
</feature>
<sequence>MKAIICVLLTAFLFIQNTFAQFPTFTNLNTLSITTNTKEKPQSKVWIHDGRHWTVLSDANGAHVWRLDSTTWTKVITIHAKDNRRADCKVDGNLVHIFLFRPGESDLISLEYVASNRTYKRWTGRTSTIRVPTDFNAETATIDLDTNGRMWMASDDNSSITVRWSDSPYSTWSAPITVASGIDSDDIGAVVAFPMLNKIGVFWSNQVNKRWGFKMHDDGTSPNTWSADEIPASQSALNVGGGMADDHLNLKVASDGTLYCAIKTSYDSPGYPRVALLVRRPSGTWDNLYNVSGIGTRGIVVLNEPMAKIRIVYTSNEDGGDILYRESSTNAISFGAQYTLISGNYNNPTSIKNSFDPHVVILASTSNDAVGVLATDNGTPPPPPPAVPILNLPANGATGIGLTTTLTWNAVANAASYEVEVTASSNFSNKVLDSSNVAGNSLVISDLAYSTQYFWRVRANNTAGYSNWSAIRNFTTEAEPIIVPDVPVLDLPADNATGIVIVPILSWNAANKATTYRLQVATSNNFATLVADSSNITTVSSQVTGLNHSTQYFWRVKAYSHNGESNWSVTRKFTTKAPPLAPPAAPVLASPGNNATGIYLSLTLSWNAPTNATTYQMQLATTSDFLSPVSDINNITVPSVTLSDLAYNTQYFWRVRAENAAGISNWSAIWSFSTLLQPVELVGYWEMEGITGNTLSDASGYGNHASTSGNPGFVTGRVGQALYLNGSNQYVTVPSSTTLSPANAITVAAWIKPETSGSRQYIIKKGLTNDGYELSLTGSARVAFRYNQISAGSNYELISKTATPTNGQTWMHIAATFDGSSIKIYLDGSLNDTKILTLAPAINSNSEPLSLGANSNGSSRFKGALDDVRIYNIALTDAEISALATVPVARMAANTQTNMQTSAALEASPNPFRNETKINFAASDNGDYEVILYNMEGNPVKVLKKGTAKTGDQLTVDIKGLPLRKGLYMVRLQSGKTSQTLKLMNE</sequence>
<dbReference type="SUPFAM" id="SSF49899">
    <property type="entry name" value="Concanavalin A-like lectins/glucanases"/>
    <property type="match status" value="1"/>
</dbReference>